<dbReference type="InterPro" id="IPR036034">
    <property type="entry name" value="PDZ_sf"/>
</dbReference>
<feature type="region of interest" description="Disordered" evidence="1">
    <location>
        <begin position="17"/>
        <end position="57"/>
    </location>
</feature>
<dbReference type="Pfam" id="PF18294">
    <property type="entry name" value="Pept_S41_N"/>
    <property type="match status" value="1"/>
</dbReference>
<dbReference type="Proteomes" id="UP000437862">
    <property type="component" value="Chromosome"/>
</dbReference>
<feature type="chain" id="PRO_5045147485" evidence="2">
    <location>
        <begin position="24"/>
        <end position="490"/>
    </location>
</feature>
<dbReference type="InterPro" id="IPR001478">
    <property type="entry name" value="PDZ"/>
</dbReference>
<keyword evidence="2" id="KW-0732">Signal</keyword>
<name>A0ABX6FT50_9BURK</name>
<reference evidence="4 5" key="1">
    <citation type="submission" date="2019-12" db="EMBL/GenBank/DDBJ databases">
        <title>Draft Genome Sequences of Six Type Strains of the Genus Massilia.</title>
        <authorList>
            <person name="Miess H."/>
            <person name="Frediansyah A."/>
            <person name="Goeker M."/>
            <person name="Gross H."/>
        </authorList>
    </citation>
    <scope>NUCLEOTIDE SEQUENCE [LARGE SCALE GENOMIC DNA]</scope>
    <source>
        <strain evidence="4 5">DSM 26639</strain>
    </source>
</reference>
<dbReference type="SUPFAM" id="SSF52096">
    <property type="entry name" value="ClpP/crotonase"/>
    <property type="match status" value="1"/>
</dbReference>
<evidence type="ECO:0000313" key="4">
    <source>
        <dbReference type="EMBL" id="QGZ40719.1"/>
    </source>
</evidence>
<evidence type="ECO:0000313" key="5">
    <source>
        <dbReference type="Proteomes" id="UP000437862"/>
    </source>
</evidence>
<dbReference type="CDD" id="cd00136">
    <property type="entry name" value="PDZ_canonical"/>
    <property type="match status" value="1"/>
</dbReference>
<dbReference type="PANTHER" id="PTHR32060:SF30">
    <property type="entry name" value="CARBOXY-TERMINAL PROCESSING PROTEASE CTPA"/>
    <property type="match status" value="1"/>
</dbReference>
<proteinExistence type="predicted"/>
<dbReference type="EMBL" id="CP046904">
    <property type="protein sequence ID" value="QGZ40719.1"/>
    <property type="molecule type" value="Genomic_DNA"/>
</dbReference>
<dbReference type="InterPro" id="IPR041489">
    <property type="entry name" value="PDZ_6"/>
</dbReference>
<dbReference type="Pfam" id="PF03572">
    <property type="entry name" value="Peptidase_S41"/>
    <property type="match status" value="1"/>
</dbReference>
<gene>
    <name evidence="4" type="ORF">GO485_17705</name>
</gene>
<protein>
    <submittedName>
        <fullName evidence="4">Peptidase S41</fullName>
    </submittedName>
</protein>
<feature type="signal peptide" evidence="2">
    <location>
        <begin position="1"/>
        <end position="23"/>
    </location>
</feature>
<keyword evidence="5" id="KW-1185">Reference proteome</keyword>
<dbReference type="InterPro" id="IPR041613">
    <property type="entry name" value="Pept_S41_N"/>
</dbReference>
<accession>A0ABX6FT50</accession>
<dbReference type="Gene3D" id="2.30.42.10">
    <property type="match status" value="1"/>
</dbReference>
<dbReference type="SUPFAM" id="SSF50156">
    <property type="entry name" value="PDZ domain-like"/>
    <property type="match status" value="1"/>
</dbReference>
<evidence type="ECO:0000259" key="3">
    <source>
        <dbReference type="SMART" id="SM00228"/>
    </source>
</evidence>
<sequence>MKAFLPILVLAALAGCGGGSSPAADVPQPPPPPVPVDPPPAPPPVEPPAPPQPAPGLDYYRNRCVAKPGAIPGTLQDEQNYLRLWIDATYLWYREVPTVDMSAYGSAVDYFNVLKTPVLTASGRPKDRYHFSYPDEKWAELSAGQQQGYGVTWVRRGDSRPRDWRVALVEAGSPADSAGLRRGDRLLEIDSIDFINATGDAVDSLNRAINPAPGTSHRFVLDRGGERIGATLAAARVTVAPVQNTRVIDTADGRVGYLTFGSHIAAAEAQLIAAVTTLRDAGVTDLVLDMRYNGGGLLSIASELAYMIAGPGATTGKTFEQTLPNDKSRQSLPIPFIAKTLRGQVLPALNLKRVFVLAAPGTCSASESVINSLRGIDVEVHLIGGTTCGKPYAFLPTSHCGTTYFAIQFQGINAKGFGDYSDGFAPTCTVADDLAHPVGSSGEALLATALHYRTAGECPVPSAAARSAARLPALVPVRPEAAEVTVHDLP</sequence>
<organism evidence="4 5">
    <name type="scientific">Pseudoduganella flava</name>
    <dbReference type="NCBI Taxonomy" id="871742"/>
    <lineage>
        <taxon>Bacteria</taxon>
        <taxon>Pseudomonadati</taxon>
        <taxon>Pseudomonadota</taxon>
        <taxon>Betaproteobacteria</taxon>
        <taxon>Burkholderiales</taxon>
        <taxon>Oxalobacteraceae</taxon>
        <taxon>Telluria group</taxon>
        <taxon>Pseudoduganella</taxon>
    </lineage>
</organism>
<dbReference type="Gene3D" id="3.30.750.170">
    <property type="match status" value="1"/>
</dbReference>
<dbReference type="PANTHER" id="PTHR32060">
    <property type="entry name" value="TAIL-SPECIFIC PROTEASE"/>
    <property type="match status" value="1"/>
</dbReference>
<dbReference type="RefSeq" id="WP_145876752.1">
    <property type="nucleotide sequence ID" value="NZ_CP046904.1"/>
</dbReference>
<feature type="domain" description="PDZ" evidence="3">
    <location>
        <begin position="147"/>
        <end position="225"/>
    </location>
</feature>
<dbReference type="InterPro" id="IPR029045">
    <property type="entry name" value="ClpP/crotonase-like_dom_sf"/>
</dbReference>
<evidence type="ECO:0000256" key="2">
    <source>
        <dbReference type="SAM" id="SignalP"/>
    </source>
</evidence>
<evidence type="ECO:0000256" key="1">
    <source>
        <dbReference type="SAM" id="MobiDB-lite"/>
    </source>
</evidence>
<dbReference type="InterPro" id="IPR005151">
    <property type="entry name" value="Tail-specific_protease"/>
</dbReference>
<dbReference type="PROSITE" id="PS51257">
    <property type="entry name" value="PROKAR_LIPOPROTEIN"/>
    <property type="match status" value="1"/>
</dbReference>
<feature type="compositionally biased region" description="Pro residues" evidence="1">
    <location>
        <begin position="27"/>
        <end position="54"/>
    </location>
</feature>
<dbReference type="SMART" id="SM00228">
    <property type="entry name" value="PDZ"/>
    <property type="match status" value="1"/>
</dbReference>
<dbReference type="Gene3D" id="3.90.226.10">
    <property type="entry name" value="2-enoyl-CoA Hydratase, Chain A, domain 1"/>
    <property type="match status" value="1"/>
</dbReference>
<dbReference type="Pfam" id="PF17820">
    <property type="entry name" value="PDZ_6"/>
    <property type="match status" value="1"/>
</dbReference>